<organism evidence="6 7">
    <name type="scientific">Christiangramia antarctica</name>
    <dbReference type="NCBI Taxonomy" id="2058158"/>
    <lineage>
        <taxon>Bacteria</taxon>
        <taxon>Pseudomonadati</taxon>
        <taxon>Bacteroidota</taxon>
        <taxon>Flavobacteriia</taxon>
        <taxon>Flavobacteriales</taxon>
        <taxon>Flavobacteriaceae</taxon>
        <taxon>Christiangramia</taxon>
    </lineage>
</organism>
<evidence type="ECO:0000256" key="2">
    <source>
        <dbReference type="ARBA" id="ARBA00023136"/>
    </source>
</evidence>
<evidence type="ECO:0000256" key="1">
    <source>
        <dbReference type="ARBA" id="ARBA00004442"/>
    </source>
</evidence>
<keyword evidence="3" id="KW-0998">Cell outer membrane</keyword>
<evidence type="ECO:0000313" key="6">
    <source>
        <dbReference type="EMBL" id="MFD2832994.1"/>
    </source>
</evidence>
<evidence type="ECO:0000313" key="7">
    <source>
        <dbReference type="Proteomes" id="UP001597438"/>
    </source>
</evidence>
<keyword evidence="2" id="KW-0472">Membrane</keyword>
<evidence type="ECO:0000256" key="4">
    <source>
        <dbReference type="SAM" id="SignalP"/>
    </source>
</evidence>
<protein>
    <submittedName>
        <fullName evidence="6">Outer membrane beta-barrel protein</fullName>
    </submittedName>
</protein>
<accession>A0ABW5X566</accession>
<feature type="domain" description="Outer membrane protein beta-barrel" evidence="5">
    <location>
        <begin position="454"/>
        <end position="901"/>
    </location>
</feature>
<evidence type="ECO:0000256" key="3">
    <source>
        <dbReference type="ARBA" id="ARBA00023237"/>
    </source>
</evidence>
<dbReference type="Proteomes" id="UP001597438">
    <property type="component" value="Unassembled WGS sequence"/>
</dbReference>
<feature type="chain" id="PRO_5047384409" evidence="4">
    <location>
        <begin position="19"/>
        <end position="920"/>
    </location>
</feature>
<comment type="caution">
    <text evidence="6">The sequence shown here is derived from an EMBL/GenBank/DDBJ whole genome shotgun (WGS) entry which is preliminary data.</text>
</comment>
<dbReference type="SUPFAM" id="SSF49464">
    <property type="entry name" value="Carboxypeptidase regulatory domain-like"/>
    <property type="match status" value="1"/>
</dbReference>
<dbReference type="Pfam" id="PF13715">
    <property type="entry name" value="CarbopepD_reg_2"/>
    <property type="match status" value="1"/>
</dbReference>
<dbReference type="Gene3D" id="2.40.170.20">
    <property type="entry name" value="TonB-dependent receptor, beta-barrel domain"/>
    <property type="match status" value="1"/>
</dbReference>
<dbReference type="EMBL" id="JBHUOJ010000012">
    <property type="protein sequence ID" value="MFD2832994.1"/>
    <property type="molecule type" value="Genomic_DNA"/>
</dbReference>
<gene>
    <name evidence="6" type="ORF">ACFSYS_06805</name>
</gene>
<dbReference type="InterPro" id="IPR041700">
    <property type="entry name" value="OMP_b-brl_3"/>
</dbReference>
<proteinExistence type="predicted"/>
<sequence>MNLRFLLIACFVTSMSFAQNFEITGKVVDESQNPLGSATVYLEKAADSTLVTYTISEGDGSFKLVGKSSEAKLDLYVSYAGFQPYFKAIDVKSQDLDNLMMKVQSNELGEVTVTAERSPVSIKSDTLEFNAASFKTRENANLEEVLKELPGVSVDNEGNITVNGKPVSRILVNGKEFFGDDPKIATKNLPKEIIDKIQVVDTKTKDEEFTGKEGDSENKTINITIEEDKNRGYFTRLTAGAGTDDRYELSGISNYFKDNLRVSLLASSNNINSSGFTFDEVFDAMGRNAYSISTNSNGNFSINGNRFGGGNGITETDNIGLNFVNEWAQKTELSVNYFYNHSDNISETKIERENILPDRRFFTNSNSAANRLNDNNRFSVGFSTQPDTLTRISIRPNFNISNSKAFSDSFTESLQEDGTRINNATTETSSDVLNSNFSNRAYVSRRFGKGGSYSFGFNNENVNRLQKDFFFSEREIFDEDGALEETQVQDQLIDEDNKSNNYGAFTSLRLPVAEDWDLDFELEFDSETAKNERLVYNNTGAGEYTDLDETLSNDFRSKIQNFRPTAGITYNNDTLRFAVSAGLYHTRLQNVDLFSETEIDNTYNNFTSHAYINYKLSKSKSIYLSYRNERQTPGISQLQPVSITTNPLNIITGNPNLDPSFRHRIYANFNNYDFATRSGSYAYLGGGFVDSEVVPITFTDDNLVRTTTYTNVDGAYNFFGGFNTDKKFELNETTTLKLEPGFNMNYSKRLGFSNSVLYNVKNLSIQPRLEVQYDIKELLTLEPSYRISYNHGVYSLNDRIEDYTNHTLNFQATSYWPKNFIIGSDLSFQKFGNISPNFKDSFLLWNASLGYKLLGDDGILKVKVFDLLDENTSTSRNIGDDFIQDTEQLVLERYLMVSFTYKLSKFGGKDPNDKKGGWFR</sequence>
<dbReference type="InterPro" id="IPR037066">
    <property type="entry name" value="Plug_dom_sf"/>
</dbReference>
<dbReference type="InterPro" id="IPR036942">
    <property type="entry name" value="Beta-barrel_TonB_sf"/>
</dbReference>
<name>A0ABW5X566_9FLAO</name>
<reference evidence="7" key="1">
    <citation type="journal article" date="2019" name="Int. J. Syst. Evol. Microbiol.">
        <title>The Global Catalogue of Microorganisms (GCM) 10K type strain sequencing project: providing services to taxonomists for standard genome sequencing and annotation.</title>
        <authorList>
            <consortium name="The Broad Institute Genomics Platform"/>
            <consortium name="The Broad Institute Genome Sequencing Center for Infectious Disease"/>
            <person name="Wu L."/>
            <person name="Ma J."/>
        </authorList>
    </citation>
    <scope>NUCLEOTIDE SEQUENCE [LARGE SCALE GENOMIC DNA]</scope>
    <source>
        <strain evidence="7">KCTC 52925</strain>
    </source>
</reference>
<dbReference type="SUPFAM" id="SSF56935">
    <property type="entry name" value="Porins"/>
    <property type="match status" value="1"/>
</dbReference>
<dbReference type="Pfam" id="PF14905">
    <property type="entry name" value="OMP_b-brl_3"/>
    <property type="match status" value="1"/>
</dbReference>
<feature type="signal peptide" evidence="4">
    <location>
        <begin position="1"/>
        <end position="18"/>
    </location>
</feature>
<keyword evidence="7" id="KW-1185">Reference proteome</keyword>
<dbReference type="RefSeq" id="WP_251741363.1">
    <property type="nucleotide sequence ID" value="NZ_JBHUOJ010000012.1"/>
</dbReference>
<keyword evidence="4" id="KW-0732">Signal</keyword>
<comment type="subcellular location">
    <subcellularLocation>
        <location evidence="1">Cell outer membrane</location>
    </subcellularLocation>
</comment>
<evidence type="ECO:0000259" key="5">
    <source>
        <dbReference type="Pfam" id="PF14905"/>
    </source>
</evidence>
<dbReference type="InterPro" id="IPR008969">
    <property type="entry name" value="CarboxyPept-like_regulatory"/>
</dbReference>
<dbReference type="Gene3D" id="2.170.130.10">
    <property type="entry name" value="TonB-dependent receptor, plug domain"/>
    <property type="match status" value="1"/>
</dbReference>